<feature type="domain" description="B box-type" evidence="2">
    <location>
        <begin position="11"/>
        <end position="52"/>
    </location>
</feature>
<dbReference type="EMBL" id="VSWD01000005">
    <property type="protein sequence ID" value="KAK3101063.1"/>
    <property type="molecule type" value="Genomic_DNA"/>
</dbReference>
<dbReference type="Proteomes" id="UP001186944">
    <property type="component" value="Unassembled WGS sequence"/>
</dbReference>
<evidence type="ECO:0000313" key="4">
    <source>
        <dbReference type="Proteomes" id="UP001186944"/>
    </source>
</evidence>
<keyword evidence="1" id="KW-0863">Zinc-finger</keyword>
<dbReference type="Gene3D" id="3.30.160.60">
    <property type="entry name" value="Classic Zinc Finger"/>
    <property type="match status" value="1"/>
</dbReference>
<dbReference type="GO" id="GO:0008270">
    <property type="term" value="F:zinc ion binding"/>
    <property type="evidence" value="ECO:0007669"/>
    <property type="project" value="UniProtKB-KW"/>
</dbReference>
<keyword evidence="4" id="KW-1185">Reference proteome</keyword>
<sequence>MAANRTFSAQMALDTCPEHAHEEIDMYCKTCEKYICSKCVKDEHKDHDWNTLKKISKELRNETVNRMSALVSVSESILAGTTEVLKTLSSQTEDELSRNCSRLESTRGALIDFVNNKINEMKVECEKNHESKMLIVRERKKDLETKSNRVKFLKKSIQAEARHYTDFDVIELHNELRILLCEVQSLSIIPQILNEEIVYQSVLSSTGTELLTRLMGSLEVKQSTDTMTIEREFQLNTEINSICPISQNEAWMHVGKTTITNLWIHLGISCHHWT</sequence>
<evidence type="ECO:0000259" key="2">
    <source>
        <dbReference type="PROSITE" id="PS50119"/>
    </source>
</evidence>
<proteinExistence type="predicted"/>
<keyword evidence="1" id="KW-0479">Metal-binding</keyword>
<dbReference type="PANTHER" id="PTHR25462:SF296">
    <property type="entry name" value="MEIOTIC P26, ISOFORM F"/>
    <property type="match status" value="1"/>
</dbReference>
<accession>A0AA88YA59</accession>
<dbReference type="Pfam" id="PF00643">
    <property type="entry name" value="zf-B_box"/>
    <property type="match status" value="1"/>
</dbReference>
<keyword evidence="1" id="KW-0862">Zinc</keyword>
<dbReference type="InterPro" id="IPR047153">
    <property type="entry name" value="TRIM45/56/19-like"/>
</dbReference>
<reference evidence="3" key="1">
    <citation type="submission" date="2019-08" db="EMBL/GenBank/DDBJ databases">
        <title>The improved chromosome-level genome for the pearl oyster Pinctada fucata martensii using PacBio sequencing and Hi-C.</title>
        <authorList>
            <person name="Zheng Z."/>
        </authorList>
    </citation>
    <scope>NUCLEOTIDE SEQUENCE</scope>
    <source>
        <strain evidence="3">ZZ-2019</strain>
        <tissue evidence="3">Adductor muscle</tissue>
    </source>
</reference>
<dbReference type="PROSITE" id="PS50119">
    <property type="entry name" value="ZF_BBOX"/>
    <property type="match status" value="1"/>
</dbReference>
<evidence type="ECO:0000256" key="1">
    <source>
        <dbReference type="PROSITE-ProRule" id="PRU00024"/>
    </source>
</evidence>
<evidence type="ECO:0000313" key="3">
    <source>
        <dbReference type="EMBL" id="KAK3101063.1"/>
    </source>
</evidence>
<protein>
    <recommendedName>
        <fullName evidence="2">B box-type domain-containing protein</fullName>
    </recommendedName>
</protein>
<dbReference type="InterPro" id="IPR000315">
    <property type="entry name" value="Znf_B-box"/>
</dbReference>
<dbReference type="AlphaFoldDB" id="A0AA88YA59"/>
<name>A0AA88YA59_PINIB</name>
<organism evidence="3 4">
    <name type="scientific">Pinctada imbricata</name>
    <name type="common">Atlantic pearl-oyster</name>
    <name type="synonym">Pinctada martensii</name>
    <dbReference type="NCBI Taxonomy" id="66713"/>
    <lineage>
        <taxon>Eukaryota</taxon>
        <taxon>Metazoa</taxon>
        <taxon>Spiralia</taxon>
        <taxon>Lophotrochozoa</taxon>
        <taxon>Mollusca</taxon>
        <taxon>Bivalvia</taxon>
        <taxon>Autobranchia</taxon>
        <taxon>Pteriomorphia</taxon>
        <taxon>Pterioida</taxon>
        <taxon>Pterioidea</taxon>
        <taxon>Pteriidae</taxon>
        <taxon>Pinctada</taxon>
    </lineage>
</organism>
<gene>
    <name evidence="3" type="ORF">FSP39_000689</name>
</gene>
<dbReference type="PANTHER" id="PTHR25462">
    <property type="entry name" value="BONUS, ISOFORM C-RELATED"/>
    <property type="match status" value="1"/>
</dbReference>
<dbReference type="SUPFAM" id="SSF57845">
    <property type="entry name" value="B-box zinc-binding domain"/>
    <property type="match status" value="1"/>
</dbReference>
<comment type="caution">
    <text evidence="3">The sequence shown here is derived from an EMBL/GenBank/DDBJ whole genome shotgun (WGS) entry which is preliminary data.</text>
</comment>